<dbReference type="Proteomes" id="UP000663879">
    <property type="component" value="Unassembled WGS sequence"/>
</dbReference>
<evidence type="ECO:0000256" key="1">
    <source>
        <dbReference type="SAM" id="Coils"/>
    </source>
</evidence>
<dbReference type="AlphaFoldDB" id="A0A814L950"/>
<name>A0A814L950_9BILA</name>
<dbReference type="OrthoDB" id="10183418at2759"/>
<protein>
    <submittedName>
        <fullName evidence="2">Uncharacterized protein</fullName>
    </submittedName>
</protein>
<gene>
    <name evidence="2" type="ORF">OXX778_LOCUS19324</name>
</gene>
<reference evidence="2" key="1">
    <citation type="submission" date="2021-02" db="EMBL/GenBank/DDBJ databases">
        <authorList>
            <person name="Nowell W R."/>
        </authorList>
    </citation>
    <scope>NUCLEOTIDE SEQUENCE</scope>
    <source>
        <strain evidence="2">Ploen Becks lab</strain>
    </source>
</reference>
<proteinExistence type="predicted"/>
<evidence type="ECO:0000313" key="3">
    <source>
        <dbReference type="Proteomes" id="UP000663879"/>
    </source>
</evidence>
<keyword evidence="1" id="KW-0175">Coiled coil</keyword>
<comment type="caution">
    <text evidence="2">The sequence shown here is derived from an EMBL/GenBank/DDBJ whole genome shotgun (WGS) entry which is preliminary data.</text>
</comment>
<accession>A0A814L950</accession>
<dbReference type="EMBL" id="CAJNOC010005780">
    <property type="protein sequence ID" value="CAF1061895.1"/>
    <property type="molecule type" value="Genomic_DNA"/>
</dbReference>
<evidence type="ECO:0000313" key="2">
    <source>
        <dbReference type="EMBL" id="CAF1061895.1"/>
    </source>
</evidence>
<keyword evidence="3" id="KW-1185">Reference proteome</keyword>
<feature type="coiled-coil region" evidence="1">
    <location>
        <begin position="154"/>
        <end position="195"/>
    </location>
</feature>
<organism evidence="2 3">
    <name type="scientific">Brachionus calyciflorus</name>
    <dbReference type="NCBI Taxonomy" id="104777"/>
    <lineage>
        <taxon>Eukaryota</taxon>
        <taxon>Metazoa</taxon>
        <taxon>Spiralia</taxon>
        <taxon>Gnathifera</taxon>
        <taxon>Rotifera</taxon>
        <taxon>Eurotatoria</taxon>
        <taxon>Monogononta</taxon>
        <taxon>Pseudotrocha</taxon>
        <taxon>Ploima</taxon>
        <taxon>Brachionidae</taxon>
        <taxon>Brachionus</taxon>
    </lineage>
</organism>
<sequence>MRIEKTHAIIQWDQQKKKYYDIIKIDDIFLDENDDDILIENSYEFRQKKNKGYGVSTCIVKYLGTKNNCEKNFSRISSYTQFSRDKISKNKTSCSSISVENIRNNLNLESSSKKLAMGNNKRKIMTIESDSDKENSNFLVREQDKESELNQCLKDDMERKLKDRDDLIKCLNEKLETKNRENKDLNEQLETYKQLTDPSLLQRIVPLSIQVLKYVGTDKDRDEVKKLRSSNKEILINEDYEGIYMHKNLYNSTLVMIEEKSNPTKIFRNMAKALIPDESIWTQKTGSEMDESYFALKAAKEFLVERKVNLTDSLYRLVLRGICSESKSEMEKSQKKKAK</sequence>